<gene>
    <name evidence="3" type="ORF">E4K63_08030</name>
</gene>
<dbReference type="KEGG" id="aii:E4K63_08030"/>
<keyword evidence="1" id="KW-0472">Membrane</keyword>
<accession>A0AAE6YJ18</accession>
<keyword evidence="1" id="KW-1133">Transmembrane helix</keyword>
<feature type="transmembrane region" description="Helical" evidence="1">
    <location>
        <begin position="315"/>
        <end position="333"/>
    </location>
</feature>
<sequence length="483" mass="55815">MRKLLSQNKVIITTYFFFYLLIWIGLSLLIYDANALPIDVAENIAWSKHLQIAFDKHPFLGAFFIKLVLPFPPSTMVANLLASSICLLVTLLYTYKVTKLFMSKNESIVIIILSSCGGIYTALNFVDYSQNSIVLPFWVMSCYYFTLAMRSNKVIYWITLGLVCALGLYAKLEMGLIILCLALYLVFNYKREYLSKVFISFWIFIVSLIPLIWWLFYTNFALINYALNRYSGLRATDHNIIINFLLAQLNNLSTIGIIAVPILCILILLKIGIFRIEKNIETTFFKRLRQPLVCYGIYPLLFFFALQTYKVHIEYGWLIPIMSLTLPAIFYLLNIKINKFSLIKIVNVVLCFQLLIFIVYNLFGYFTPMKDPRTLSNHVALKAEEFWQQNENQPLTNVIGYFSIYITPFISDIATAHRSFEDTRIPTNTVSLGVLSDCNTKDNDAYLKSLGYTVGKQECITIDRVGRYSKQKQNFTLYILEKS</sequence>
<dbReference type="AlphaFoldDB" id="A0AAE6YJ18"/>
<dbReference type="EMBL" id="CP038241">
    <property type="protein sequence ID" value="QIV96778.1"/>
    <property type="molecule type" value="Genomic_DNA"/>
</dbReference>
<dbReference type="RefSeq" id="WP_133940945.1">
    <property type="nucleotide sequence ID" value="NZ_CP038241.1"/>
</dbReference>
<feature type="transmembrane region" description="Helical" evidence="1">
    <location>
        <begin position="12"/>
        <end position="31"/>
    </location>
</feature>
<evidence type="ECO:0000259" key="2">
    <source>
        <dbReference type="Pfam" id="PF13231"/>
    </source>
</evidence>
<keyword evidence="4" id="KW-1185">Reference proteome</keyword>
<dbReference type="Proteomes" id="UP000502004">
    <property type="component" value="Chromosome"/>
</dbReference>
<feature type="transmembrane region" description="Helical" evidence="1">
    <location>
        <begin position="292"/>
        <end position="309"/>
    </location>
</feature>
<organism evidence="3 4">
    <name type="scientific">Allofrancisella inopinata</name>
    <dbReference type="NCBI Taxonomy" id="1085647"/>
    <lineage>
        <taxon>Bacteria</taxon>
        <taxon>Pseudomonadati</taxon>
        <taxon>Pseudomonadota</taxon>
        <taxon>Gammaproteobacteria</taxon>
        <taxon>Thiotrichales</taxon>
        <taxon>Francisellaceae</taxon>
        <taxon>Allofrancisella</taxon>
    </lineage>
</organism>
<feature type="transmembrane region" description="Helical" evidence="1">
    <location>
        <begin position="76"/>
        <end position="95"/>
    </location>
</feature>
<proteinExistence type="predicted"/>
<feature type="transmembrane region" description="Helical" evidence="1">
    <location>
        <begin position="199"/>
        <end position="217"/>
    </location>
</feature>
<dbReference type="Pfam" id="PF13231">
    <property type="entry name" value="PMT_2"/>
    <property type="match status" value="1"/>
</dbReference>
<evidence type="ECO:0000313" key="3">
    <source>
        <dbReference type="EMBL" id="QIV96778.1"/>
    </source>
</evidence>
<keyword evidence="1" id="KW-0812">Transmembrane</keyword>
<feature type="transmembrane region" description="Helical" evidence="1">
    <location>
        <begin position="107"/>
        <end position="126"/>
    </location>
</feature>
<evidence type="ECO:0000256" key="1">
    <source>
        <dbReference type="SAM" id="Phobius"/>
    </source>
</evidence>
<name>A0AAE6YJ18_9GAMM</name>
<feature type="transmembrane region" description="Helical" evidence="1">
    <location>
        <begin position="252"/>
        <end position="271"/>
    </location>
</feature>
<feature type="transmembrane region" description="Helical" evidence="1">
    <location>
        <begin position="154"/>
        <end position="187"/>
    </location>
</feature>
<evidence type="ECO:0000313" key="4">
    <source>
        <dbReference type="Proteomes" id="UP000502004"/>
    </source>
</evidence>
<protein>
    <submittedName>
        <fullName evidence="3">Glycosyltransferase family 39 protein</fullName>
    </submittedName>
</protein>
<reference evidence="3 4" key="1">
    <citation type="submission" date="2019-03" db="EMBL/GenBank/DDBJ databases">
        <title>Complete Genome Sequence of Allofrancisella inopinata Strain SYSU YG23 Isolated from Water-Cooling Systems in China.</title>
        <authorList>
            <person name="Ohrman C."/>
            <person name="Uneklint I."/>
            <person name="Sjodin A."/>
        </authorList>
    </citation>
    <scope>NUCLEOTIDE SEQUENCE [LARGE SCALE GENOMIC DNA]</scope>
    <source>
        <strain evidence="3 4">SYSU YG23</strain>
    </source>
</reference>
<feature type="transmembrane region" description="Helical" evidence="1">
    <location>
        <begin position="345"/>
        <end position="366"/>
    </location>
</feature>
<dbReference type="InterPro" id="IPR038731">
    <property type="entry name" value="RgtA/B/C-like"/>
</dbReference>
<feature type="domain" description="Glycosyltransferase RgtA/B/C/D-like" evidence="2">
    <location>
        <begin position="56"/>
        <end position="214"/>
    </location>
</feature>